<feature type="binding site" evidence="2">
    <location>
        <position position="106"/>
    </location>
    <ligand>
        <name>Mn(2+)</name>
        <dbReference type="ChEBI" id="CHEBI:29035"/>
        <label>2</label>
    </ligand>
</feature>
<organism evidence="4 5">
    <name type="scientific">Candidatus Nitrosymbiomonas proteolyticus</name>
    <dbReference type="NCBI Taxonomy" id="2608984"/>
    <lineage>
        <taxon>Bacteria</taxon>
        <taxon>Bacillati</taxon>
        <taxon>Armatimonadota</taxon>
        <taxon>Armatimonadota incertae sedis</taxon>
        <taxon>Candidatus Nitrosymbiomonas</taxon>
    </lineage>
</organism>
<feature type="binding site" evidence="2">
    <location>
        <position position="371"/>
    </location>
    <ligand>
        <name>Mn(2+)</name>
        <dbReference type="ChEBI" id="CHEBI:29035"/>
        <label>2</label>
    </ligand>
</feature>
<gene>
    <name evidence="4" type="ORF">NPRO_06740</name>
</gene>
<dbReference type="GO" id="GO:0046872">
    <property type="term" value="F:metal ion binding"/>
    <property type="evidence" value="ECO:0007669"/>
    <property type="project" value="UniProtKB-KW"/>
</dbReference>
<feature type="domain" description="Peptidase M20 dimerisation" evidence="3">
    <location>
        <begin position="194"/>
        <end position="286"/>
    </location>
</feature>
<dbReference type="KEGG" id="npy:NPRO_06740"/>
<feature type="binding site" evidence="2">
    <location>
        <position position="108"/>
    </location>
    <ligand>
        <name>Mn(2+)</name>
        <dbReference type="ChEBI" id="CHEBI:29035"/>
        <label>2</label>
    </ligand>
</feature>
<dbReference type="SUPFAM" id="SSF55031">
    <property type="entry name" value="Bacterial exopeptidase dimerisation domain"/>
    <property type="match status" value="1"/>
</dbReference>
<accession>A0A809R6F6</accession>
<dbReference type="PANTHER" id="PTHR11014">
    <property type="entry name" value="PEPTIDASE M20 FAMILY MEMBER"/>
    <property type="match status" value="1"/>
</dbReference>
<dbReference type="EMBL" id="AP021858">
    <property type="protein sequence ID" value="BBO23079.1"/>
    <property type="molecule type" value="Genomic_DNA"/>
</dbReference>
<dbReference type="Gene3D" id="3.40.630.10">
    <property type="entry name" value="Zn peptidases"/>
    <property type="match status" value="1"/>
</dbReference>
<evidence type="ECO:0000259" key="3">
    <source>
        <dbReference type="Pfam" id="PF07687"/>
    </source>
</evidence>
<evidence type="ECO:0000313" key="5">
    <source>
        <dbReference type="Proteomes" id="UP000662873"/>
    </source>
</evidence>
<dbReference type="GO" id="GO:0050118">
    <property type="term" value="F:N-acetyldiaminopimelate deacetylase activity"/>
    <property type="evidence" value="ECO:0007669"/>
    <property type="project" value="UniProtKB-ARBA"/>
</dbReference>
<dbReference type="PANTHER" id="PTHR11014:SF63">
    <property type="entry name" value="METALLOPEPTIDASE, PUTATIVE (AFU_ORTHOLOGUE AFUA_6G09600)-RELATED"/>
    <property type="match status" value="1"/>
</dbReference>
<keyword evidence="2" id="KW-0464">Manganese</keyword>
<name>A0A809R6F6_9BACT</name>
<comment type="cofactor">
    <cofactor evidence="2">
        <name>Mn(2+)</name>
        <dbReference type="ChEBI" id="CHEBI:29035"/>
    </cofactor>
    <text evidence="2">The Mn(2+) ion enhances activity.</text>
</comment>
<reference evidence="4" key="1">
    <citation type="journal article" name="DNA Res.">
        <title>The physiological potential of anammox bacteria as revealed by their core genome structure.</title>
        <authorList>
            <person name="Okubo T."/>
            <person name="Toyoda A."/>
            <person name="Fukuhara K."/>
            <person name="Uchiyama I."/>
            <person name="Harigaya Y."/>
            <person name="Kuroiwa M."/>
            <person name="Suzuki T."/>
            <person name="Murakami Y."/>
            <person name="Suwa Y."/>
            <person name="Takami H."/>
        </authorList>
    </citation>
    <scope>NUCLEOTIDE SEQUENCE</scope>
    <source>
        <strain evidence="4">317325-2</strain>
    </source>
</reference>
<feature type="binding site" evidence="2">
    <location>
        <position position="141"/>
    </location>
    <ligand>
        <name>Mn(2+)</name>
        <dbReference type="ChEBI" id="CHEBI:29035"/>
        <label>2</label>
    </ligand>
</feature>
<dbReference type="PIRSF" id="PIRSF005962">
    <property type="entry name" value="Pept_M20D_amidohydro"/>
    <property type="match status" value="1"/>
</dbReference>
<sequence length="397" mass="41956">MSAVIEPTEPLIRAVLDLRHDLHAHPELAYQERRTSAVVERELAAAGVESVAGLAGGTGVLGWLPATDNPASAPTIALRADMDALPIHEATGKPYASQHEGVMHACGHDGHTSILLGAARTLAHSTRRPNNVLLLFQPAEEGGAGGQKMVQDGVLSGKVLGKPADMIFGLHGWTTLPLGKLATRVGPMMAATNTFEVVLEGRGGHAAAPHTTRDPIAAAAYLVTALQSLASRNADPLDSLVVTVGQIEGGSAVNIIPEFARIRGTVRTLLPETRATIAQRFREVCEGVAQAFGMTASIDWVEGYPVTSNHVKAVGRFMEVVGEELGRDSVSDQGEQTMGGEDFSFYGTECPACFFQLGLIPPGEDGYASVHTPQFDFNDDAIPYGIRAMVALAVRPF</sequence>
<evidence type="ECO:0000313" key="4">
    <source>
        <dbReference type="EMBL" id="BBO23079.1"/>
    </source>
</evidence>
<dbReference type="AlphaFoldDB" id="A0A809R6F6"/>
<dbReference type="GO" id="GO:0019877">
    <property type="term" value="P:diaminopimelate biosynthetic process"/>
    <property type="evidence" value="ECO:0007669"/>
    <property type="project" value="UniProtKB-ARBA"/>
</dbReference>
<dbReference type="InterPro" id="IPR002933">
    <property type="entry name" value="Peptidase_M20"/>
</dbReference>
<evidence type="ECO:0000256" key="2">
    <source>
        <dbReference type="PIRSR" id="PIRSR005962-1"/>
    </source>
</evidence>
<protein>
    <submittedName>
        <fullName evidence="4">Amidohydrolase</fullName>
    </submittedName>
</protein>
<dbReference type="Pfam" id="PF07687">
    <property type="entry name" value="M20_dimer"/>
    <property type="match status" value="1"/>
</dbReference>
<keyword evidence="1 4" id="KW-0378">Hydrolase</keyword>
<dbReference type="InterPro" id="IPR017439">
    <property type="entry name" value="Amidohydrolase"/>
</dbReference>
<dbReference type="Gene3D" id="3.30.70.360">
    <property type="match status" value="1"/>
</dbReference>
<keyword evidence="2" id="KW-0479">Metal-binding</keyword>
<dbReference type="SUPFAM" id="SSF53187">
    <property type="entry name" value="Zn-dependent exopeptidases"/>
    <property type="match status" value="1"/>
</dbReference>
<dbReference type="Proteomes" id="UP000662873">
    <property type="component" value="Chromosome"/>
</dbReference>
<dbReference type="NCBIfam" id="TIGR01891">
    <property type="entry name" value="amidohydrolases"/>
    <property type="match status" value="1"/>
</dbReference>
<evidence type="ECO:0000256" key="1">
    <source>
        <dbReference type="ARBA" id="ARBA00022801"/>
    </source>
</evidence>
<dbReference type="InterPro" id="IPR011650">
    <property type="entry name" value="Peptidase_M20_dimer"/>
</dbReference>
<feature type="binding site" evidence="2">
    <location>
        <position position="171"/>
    </location>
    <ligand>
        <name>Mn(2+)</name>
        <dbReference type="ChEBI" id="CHEBI:29035"/>
        <label>2</label>
    </ligand>
</feature>
<dbReference type="FunFam" id="3.30.70.360:FF:000001">
    <property type="entry name" value="N-acetyldiaminopimelate deacetylase"/>
    <property type="match status" value="1"/>
</dbReference>
<dbReference type="InterPro" id="IPR036264">
    <property type="entry name" value="Bact_exopeptidase_dim_dom"/>
</dbReference>
<dbReference type="Pfam" id="PF01546">
    <property type="entry name" value="Peptidase_M20"/>
    <property type="match status" value="1"/>
</dbReference>
<proteinExistence type="predicted"/>